<keyword evidence="1" id="KW-0732">Signal</keyword>
<dbReference type="Proteomes" id="UP001500102">
    <property type="component" value="Unassembled WGS sequence"/>
</dbReference>
<dbReference type="Pfam" id="PF14478">
    <property type="entry name" value="DUF4430"/>
    <property type="match status" value="1"/>
</dbReference>
<protein>
    <recommendedName>
        <fullName evidence="2">Transcobalamin-like C-terminal domain-containing protein</fullName>
    </recommendedName>
</protein>
<comment type="caution">
    <text evidence="3">The sequence shown here is derived from an EMBL/GenBank/DDBJ whole genome shotgun (WGS) entry which is preliminary data.</text>
</comment>
<sequence>MHTTTRHPKLALAVALSAVTLGVASCAASGPPPEVPATSAAPTTSTASAADFGLDIAGAPGRIAQAGLSVLTAEGNVDHYHAHLDVLKDGKAVAVPANIGITAGPDNRANGISALHTHDTTGVVHIESPTAGQVFTLGQLFTEWGVLGGSGAPGTGAGSLDGWTLYVNGQKYDAGIRDLPLKAHDEIVLSYGTPPAKIPAAYDFPSGE</sequence>
<accession>A0ABN2ZJZ6</accession>
<feature type="chain" id="PRO_5045554667" description="Transcobalamin-like C-terminal domain-containing protein" evidence="1">
    <location>
        <begin position="28"/>
        <end position="208"/>
    </location>
</feature>
<evidence type="ECO:0000259" key="2">
    <source>
        <dbReference type="Pfam" id="PF14478"/>
    </source>
</evidence>
<evidence type="ECO:0000256" key="1">
    <source>
        <dbReference type="SAM" id="SignalP"/>
    </source>
</evidence>
<evidence type="ECO:0000313" key="4">
    <source>
        <dbReference type="Proteomes" id="UP001500102"/>
    </source>
</evidence>
<feature type="signal peptide" evidence="1">
    <location>
        <begin position="1"/>
        <end position="27"/>
    </location>
</feature>
<proteinExistence type="predicted"/>
<reference evidence="3 4" key="1">
    <citation type="journal article" date="2019" name="Int. J. Syst. Evol. Microbiol.">
        <title>The Global Catalogue of Microorganisms (GCM) 10K type strain sequencing project: providing services to taxonomists for standard genome sequencing and annotation.</title>
        <authorList>
            <consortium name="The Broad Institute Genomics Platform"/>
            <consortium name="The Broad Institute Genome Sequencing Center for Infectious Disease"/>
            <person name="Wu L."/>
            <person name="Ma J."/>
        </authorList>
    </citation>
    <scope>NUCLEOTIDE SEQUENCE [LARGE SCALE GENOMIC DNA]</scope>
    <source>
        <strain evidence="3 4">JCM 15921</strain>
    </source>
</reference>
<feature type="domain" description="Transcobalamin-like C-terminal" evidence="2">
    <location>
        <begin position="161"/>
        <end position="192"/>
    </location>
</feature>
<gene>
    <name evidence="3" type="ORF">GCM10009825_33520</name>
</gene>
<dbReference type="InterPro" id="IPR027954">
    <property type="entry name" value="Transcobalamin-like_C"/>
</dbReference>
<organism evidence="3 4">
    <name type="scientific">Arthrobacter humicola</name>
    <dbReference type="NCBI Taxonomy" id="409291"/>
    <lineage>
        <taxon>Bacteria</taxon>
        <taxon>Bacillati</taxon>
        <taxon>Actinomycetota</taxon>
        <taxon>Actinomycetes</taxon>
        <taxon>Micrococcales</taxon>
        <taxon>Micrococcaceae</taxon>
        <taxon>Arthrobacter</taxon>
    </lineage>
</organism>
<dbReference type="PROSITE" id="PS51257">
    <property type="entry name" value="PROKAR_LIPOPROTEIN"/>
    <property type="match status" value="1"/>
</dbReference>
<dbReference type="EMBL" id="BAAAQB010000041">
    <property type="protein sequence ID" value="GAA2143324.1"/>
    <property type="molecule type" value="Genomic_DNA"/>
</dbReference>
<dbReference type="RefSeq" id="WP_344367548.1">
    <property type="nucleotide sequence ID" value="NZ_BAAAQB010000041.1"/>
</dbReference>
<name>A0ABN2ZJZ6_9MICC</name>
<keyword evidence="4" id="KW-1185">Reference proteome</keyword>
<evidence type="ECO:0000313" key="3">
    <source>
        <dbReference type="EMBL" id="GAA2143324.1"/>
    </source>
</evidence>